<gene>
    <name evidence="1" type="ORF">ISN44_As11g004250</name>
</gene>
<accession>A0A8T1Z6F4</accession>
<dbReference type="EMBL" id="JAEFBJ010000011">
    <property type="protein sequence ID" value="KAG7554151.1"/>
    <property type="molecule type" value="Genomic_DNA"/>
</dbReference>
<protein>
    <submittedName>
        <fullName evidence="1">Uncharacterized protein</fullName>
    </submittedName>
</protein>
<dbReference type="OrthoDB" id="513821at2759"/>
<comment type="caution">
    <text evidence="1">The sequence shown here is derived from an EMBL/GenBank/DDBJ whole genome shotgun (WGS) entry which is preliminary data.</text>
</comment>
<sequence length="99" mass="11848">MGEMETRDKPKSILTTHTRKYEARSGRLKLRVLPKLNFKKRSHTNRIREAFSEKLREEKELRHALSLRQPRVVPYTAAELIDYFLDSQAQEVEYEIARF</sequence>
<dbReference type="PANTHER" id="PTHR36333">
    <property type="entry name" value="DIMETHYLALLYL, ADENOSINE TRNA METHYLTHIOTRANSFERASE"/>
    <property type="match status" value="1"/>
</dbReference>
<dbReference type="PANTHER" id="PTHR36333:SF1">
    <property type="entry name" value="DIMETHYLALLYL, ADENOSINE TRNA METHYLTHIOTRANSFERASE"/>
    <property type="match status" value="1"/>
</dbReference>
<dbReference type="Proteomes" id="UP000694251">
    <property type="component" value="Chromosome 11"/>
</dbReference>
<dbReference type="AlphaFoldDB" id="A0A8T1Z6F4"/>
<name>A0A8T1Z6F4_ARASU</name>
<proteinExistence type="predicted"/>
<organism evidence="1 2">
    <name type="scientific">Arabidopsis suecica</name>
    <name type="common">Swedish thale-cress</name>
    <name type="synonym">Cardaminopsis suecica</name>
    <dbReference type="NCBI Taxonomy" id="45249"/>
    <lineage>
        <taxon>Eukaryota</taxon>
        <taxon>Viridiplantae</taxon>
        <taxon>Streptophyta</taxon>
        <taxon>Embryophyta</taxon>
        <taxon>Tracheophyta</taxon>
        <taxon>Spermatophyta</taxon>
        <taxon>Magnoliopsida</taxon>
        <taxon>eudicotyledons</taxon>
        <taxon>Gunneridae</taxon>
        <taxon>Pentapetalae</taxon>
        <taxon>rosids</taxon>
        <taxon>malvids</taxon>
        <taxon>Brassicales</taxon>
        <taxon>Brassicaceae</taxon>
        <taxon>Camelineae</taxon>
        <taxon>Arabidopsis</taxon>
    </lineage>
</organism>
<keyword evidence="2" id="KW-1185">Reference proteome</keyword>
<reference evidence="1 2" key="1">
    <citation type="submission" date="2020-12" db="EMBL/GenBank/DDBJ databases">
        <title>Concerted genomic and epigenomic changes stabilize Arabidopsis allopolyploids.</title>
        <authorList>
            <person name="Chen Z."/>
        </authorList>
    </citation>
    <scope>NUCLEOTIDE SEQUENCE [LARGE SCALE GENOMIC DNA]</scope>
    <source>
        <strain evidence="1">As9502</strain>
        <tissue evidence="1">Leaf</tissue>
    </source>
</reference>
<dbReference type="GO" id="GO:0009570">
    <property type="term" value="C:chloroplast stroma"/>
    <property type="evidence" value="ECO:0007669"/>
    <property type="project" value="TreeGrafter"/>
</dbReference>
<evidence type="ECO:0000313" key="2">
    <source>
        <dbReference type="Proteomes" id="UP000694251"/>
    </source>
</evidence>
<evidence type="ECO:0000313" key="1">
    <source>
        <dbReference type="EMBL" id="KAG7554151.1"/>
    </source>
</evidence>